<feature type="signal peptide" evidence="1">
    <location>
        <begin position="1"/>
        <end position="20"/>
    </location>
</feature>
<gene>
    <name evidence="2" type="ORF">PCON_10252</name>
</gene>
<protein>
    <recommendedName>
        <fullName evidence="4">Secreted protein</fullName>
    </recommendedName>
</protein>
<evidence type="ECO:0000313" key="2">
    <source>
        <dbReference type="EMBL" id="CCX10658.1"/>
    </source>
</evidence>
<dbReference type="Proteomes" id="UP000018144">
    <property type="component" value="Unassembled WGS sequence"/>
</dbReference>
<keyword evidence="1" id="KW-0732">Signal</keyword>
<reference evidence="2 3" key="1">
    <citation type="journal article" date="2013" name="PLoS Genet.">
        <title>The genome and development-dependent transcriptomes of Pyronema confluens: a window into fungal evolution.</title>
        <authorList>
            <person name="Traeger S."/>
            <person name="Altegoer F."/>
            <person name="Freitag M."/>
            <person name="Gabaldon T."/>
            <person name="Kempken F."/>
            <person name="Kumar A."/>
            <person name="Marcet-Houben M."/>
            <person name="Poggeler S."/>
            <person name="Stajich J.E."/>
            <person name="Nowrousian M."/>
        </authorList>
    </citation>
    <scope>NUCLEOTIDE SEQUENCE [LARGE SCALE GENOMIC DNA]</scope>
    <source>
        <strain evidence="3">CBS 100304</strain>
        <tissue evidence="2">Vegetative mycelium</tissue>
    </source>
</reference>
<name>U4LAA2_PYROM</name>
<evidence type="ECO:0000313" key="3">
    <source>
        <dbReference type="Proteomes" id="UP000018144"/>
    </source>
</evidence>
<keyword evidence="3" id="KW-1185">Reference proteome</keyword>
<dbReference type="EMBL" id="HF935554">
    <property type="protein sequence ID" value="CCX10658.1"/>
    <property type="molecule type" value="Genomic_DNA"/>
</dbReference>
<dbReference type="InterPro" id="IPR011024">
    <property type="entry name" value="G_crystallin-like"/>
</dbReference>
<dbReference type="OrthoDB" id="4571120at2759"/>
<sequence length="116" mass="13410">MKASLVLLTVSIFASALVAAQNVRLCQKMTWWGWTRRYCHEINDPPMDQCINLDKHWNDATSKYTVENGCCAFYRHSGCRDRMFVAMNRGDDYLRAAHRFQLSSLKCARQGCIVGW</sequence>
<feature type="chain" id="PRO_5004651807" description="Secreted protein" evidence="1">
    <location>
        <begin position="21"/>
        <end position="116"/>
    </location>
</feature>
<accession>U4LAA2</accession>
<dbReference type="AlphaFoldDB" id="U4LAA2"/>
<evidence type="ECO:0000256" key="1">
    <source>
        <dbReference type="SAM" id="SignalP"/>
    </source>
</evidence>
<evidence type="ECO:0008006" key="4">
    <source>
        <dbReference type="Google" id="ProtNLM"/>
    </source>
</evidence>
<proteinExistence type="predicted"/>
<organism evidence="2 3">
    <name type="scientific">Pyronema omphalodes (strain CBS 100304)</name>
    <name type="common">Pyronema confluens</name>
    <dbReference type="NCBI Taxonomy" id="1076935"/>
    <lineage>
        <taxon>Eukaryota</taxon>
        <taxon>Fungi</taxon>
        <taxon>Dikarya</taxon>
        <taxon>Ascomycota</taxon>
        <taxon>Pezizomycotina</taxon>
        <taxon>Pezizomycetes</taxon>
        <taxon>Pezizales</taxon>
        <taxon>Pyronemataceae</taxon>
        <taxon>Pyronema</taxon>
    </lineage>
</organism>
<dbReference type="SUPFAM" id="SSF49695">
    <property type="entry name" value="gamma-Crystallin-like"/>
    <property type="match status" value="1"/>
</dbReference>